<dbReference type="Proteomes" id="UP000287374">
    <property type="component" value="Unassembled WGS sequence"/>
</dbReference>
<sequence>MLYLFCIMLYKILNKDGAVKIMIVECKTLGDTELGIMYSQLLLNSKLLALIENQSVTEPIQIFKVSNEKLAVFNPKKNSLFFSAATDPKSALDIFIHLKANYIIKIIEGAEELVDKIGDYLQTLSEKYSSAKMLLMSKEVNEYITSLSSDFEFLKGESLNDFGADVLVAKFSKERLNVALDEEEAKKLILSSSREFMGLKVSDEVVSIAAWIREIKGYRCLSYVYTDEKHRGHGFSQLLLSKLLNDICGKYKGAFLFVDESNIPALNLYRKFGFKESGCLSQMKLN</sequence>
<gene>
    <name evidence="3" type="ORF">DGG96_11355</name>
    <name evidence="2" type="ORF">DGG96_16375</name>
    <name evidence="4" type="ORF">ELY20_12270</name>
</gene>
<dbReference type="InterPro" id="IPR013653">
    <property type="entry name" value="GCN5-like_dom"/>
</dbReference>
<dbReference type="Pfam" id="PF08445">
    <property type="entry name" value="FR47"/>
    <property type="match status" value="1"/>
</dbReference>
<dbReference type="GO" id="GO:0016747">
    <property type="term" value="F:acyltransferase activity, transferring groups other than amino-acyl groups"/>
    <property type="evidence" value="ECO:0007669"/>
    <property type="project" value="InterPro"/>
</dbReference>
<dbReference type="AlphaFoldDB" id="A0A317U562"/>
<organism evidence="3 5">
    <name type="scientific">Legionella qingyii</name>
    <dbReference type="NCBI Taxonomy" id="2184757"/>
    <lineage>
        <taxon>Bacteria</taxon>
        <taxon>Pseudomonadati</taxon>
        <taxon>Pseudomonadota</taxon>
        <taxon>Gammaproteobacteria</taxon>
        <taxon>Legionellales</taxon>
        <taxon>Legionellaceae</taxon>
        <taxon>Legionella</taxon>
    </lineage>
</organism>
<dbReference type="InterPro" id="IPR016181">
    <property type="entry name" value="Acyl_CoA_acyltransferase"/>
</dbReference>
<dbReference type="OrthoDB" id="9796919at2"/>
<evidence type="ECO:0000313" key="5">
    <source>
        <dbReference type="Proteomes" id="UP000247152"/>
    </source>
</evidence>
<protein>
    <submittedName>
        <fullName evidence="4">N-acetyltransferase</fullName>
    </submittedName>
</protein>
<evidence type="ECO:0000259" key="1">
    <source>
        <dbReference type="PROSITE" id="PS51186"/>
    </source>
</evidence>
<dbReference type="SUPFAM" id="SSF55729">
    <property type="entry name" value="Acyl-CoA N-acyltransferases (Nat)"/>
    <property type="match status" value="1"/>
</dbReference>
<keyword evidence="6" id="KW-1185">Reference proteome</keyword>
<dbReference type="EMBL" id="QHJG01000017">
    <property type="protein sequence ID" value="PWY55520.1"/>
    <property type="molecule type" value="Genomic_DNA"/>
</dbReference>
<feature type="domain" description="N-acetyltransferase" evidence="1">
    <location>
        <begin position="142"/>
        <end position="286"/>
    </location>
</feature>
<comment type="caution">
    <text evidence="3">The sequence shown here is derived from an EMBL/GenBank/DDBJ whole genome shotgun (WGS) entry which is preliminary data.</text>
</comment>
<reference evidence="4 6" key="2">
    <citation type="submission" date="2018-12" db="EMBL/GenBank/DDBJ databases">
        <title>Legionella sp,whole genome shotgun sequence.</title>
        <authorList>
            <person name="Wu H."/>
        </authorList>
    </citation>
    <scope>NUCLEOTIDE SEQUENCE [LARGE SCALE GENOMIC DNA]</scope>
    <source>
        <strain evidence="6">km489</strain>
        <strain evidence="4">Km489</strain>
    </source>
</reference>
<accession>A0A317U562</accession>
<dbReference type="EMBL" id="RZGX01000016">
    <property type="protein sequence ID" value="RUR21472.1"/>
    <property type="molecule type" value="Genomic_DNA"/>
</dbReference>
<name>A0A317U562_9GAMM</name>
<dbReference type="PROSITE" id="PS51186">
    <property type="entry name" value="GNAT"/>
    <property type="match status" value="1"/>
</dbReference>
<evidence type="ECO:0000313" key="2">
    <source>
        <dbReference type="EMBL" id="PWY54580.1"/>
    </source>
</evidence>
<dbReference type="InterPro" id="IPR000182">
    <property type="entry name" value="GNAT_dom"/>
</dbReference>
<proteinExistence type="predicted"/>
<evidence type="ECO:0000313" key="4">
    <source>
        <dbReference type="EMBL" id="RUR21472.1"/>
    </source>
</evidence>
<evidence type="ECO:0000313" key="6">
    <source>
        <dbReference type="Proteomes" id="UP000287374"/>
    </source>
</evidence>
<evidence type="ECO:0000313" key="3">
    <source>
        <dbReference type="EMBL" id="PWY55520.1"/>
    </source>
</evidence>
<dbReference type="Gene3D" id="3.40.630.30">
    <property type="match status" value="1"/>
</dbReference>
<dbReference type="Proteomes" id="UP000247152">
    <property type="component" value="Unassembled WGS sequence"/>
</dbReference>
<dbReference type="EMBL" id="QHJG01000031">
    <property type="protein sequence ID" value="PWY54580.1"/>
    <property type="molecule type" value="Genomic_DNA"/>
</dbReference>
<reference evidence="3 5" key="1">
    <citation type="submission" date="2018-05" db="EMBL/GenBank/DDBJ databases">
        <title>Legionella qingyii sp.nov., whole genome shotgun sequence.</title>
        <authorList>
            <person name="Wu H."/>
            <person name="Zhu Q."/>
            <person name="Hu C."/>
        </authorList>
    </citation>
    <scope>NUCLEOTIDE SEQUENCE [LARGE SCALE GENOMIC DNA]</scope>
    <source>
        <strain evidence="3 5">HEB18</strain>
    </source>
</reference>